<dbReference type="GO" id="GO:0008168">
    <property type="term" value="F:methyltransferase activity"/>
    <property type="evidence" value="ECO:0007669"/>
    <property type="project" value="UniProtKB-KW"/>
</dbReference>
<dbReference type="PANTHER" id="PTHR42912">
    <property type="entry name" value="METHYLTRANSFERASE"/>
    <property type="match status" value="1"/>
</dbReference>
<name>A0A936ZIU3_9BURK</name>
<evidence type="ECO:0000313" key="3">
    <source>
        <dbReference type="Proteomes" id="UP000613011"/>
    </source>
</evidence>
<feature type="domain" description="Methyltransferase" evidence="1">
    <location>
        <begin position="43"/>
        <end position="134"/>
    </location>
</feature>
<keyword evidence="3" id="KW-1185">Reference proteome</keyword>
<dbReference type="Gene3D" id="3.40.50.150">
    <property type="entry name" value="Vaccinia Virus protein VP39"/>
    <property type="match status" value="1"/>
</dbReference>
<reference evidence="2" key="1">
    <citation type="submission" date="2021-01" db="EMBL/GenBank/DDBJ databases">
        <title>Ramlibacter sp. strain AW1 16S ribosomal RNA gene Genome sequencing and assembly.</title>
        <authorList>
            <person name="Kang M."/>
        </authorList>
    </citation>
    <scope>NUCLEOTIDE SEQUENCE</scope>
    <source>
        <strain evidence="2">AW1</strain>
    </source>
</reference>
<dbReference type="PANTHER" id="PTHR42912:SF94">
    <property type="entry name" value="METHYLTRANSFERASE TYPE 11 DOMAIN-CONTAINING PROTEIN"/>
    <property type="match status" value="1"/>
</dbReference>
<sequence length="196" mass="21185">MDPTTLAAYDHRSAHYATQWHEQPPPCDLHDLLRTHFSPGPTIDVGCGSGRDVAWLHAQGFTPVLGIDGSEGLLAQARARHPTLAFRQALLPQLDGLEGSSFQNVLCETVLMHLPLESVAPATAALIDLLRPGGTLVLTWRVSGHSLRDDHGRLYTAFDAALVREAAAPAGDILLDDEVVSASSGRRIHRLVLRRG</sequence>
<keyword evidence="2" id="KW-0489">Methyltransferase</keyword>
<comment type="caution">
    <text evidence="2">The sequence shown here is derived from an EMBL/GenBank/DDBJ whole genome shotgun (WGS) entry which is preliminary data.</text>
</comment>
<dbReference type="InterPro" id="IPR041698">
    <property type="entry name" value="Methyltransf_25"/>
</dbReference>
<dbReference type="RefSeq" id="WP_201683696.1">
    <property type="nucleotide sequence ID" value="NZ_JAEQNA010000002.1"/>
</dbReference>
<protein>
    <submittedName>
        <fullName evidence="2">Class I SAM-dependent methyltransferase</fullName>
    </submittedName>
</protein>
<keyword evidence="2" id="KW-0808">Transferase</keyword>
<gene>
    <name evidence="2" type="ORF">JI739_09780</name>
</gene>
<dbReference type="InterPro" id="IPR050508">
    <property type="entry name" value="Methyltransf_Superfamily"/>
</dbReference>
<dbReference type="AlphaFoldDB" id="A0A936ZIU3"/>
<dbReference type="EMBL" id="JAEQNA010000002">
    <property type="protein sequence ID" value="MBL0420632.1"/>
    <property type="molecule type" value="Genomic_DNA"/>
</dbReference>
<evidence type="ECO:0000259" key="1">
    <source>
        <dbReference type="Pfam" id="PF13649"/>
    </source>
</evidence>
<dbReference type="Pfam" id="PF13649">
    <property type="entry name" value="Methyltransf_25"/>
    <property type="match status" value="1"/>
</dbReference>
<dbReference type="InterPro" id="IPR029063">
    <property type="entry name" value="SAM-dependent_MTases_sf"/>
</dbReference>
<dbReference type="SUPFAM" id="SSF53335">
    <property type="entry name" value="S-adenosyl-L-methionine-dependent methyltransferases"/>
    <property type="match status" value="1"/>
</dbReference>
<dbReference type="Proteomes" id="UP000613011">
    <property type="component" value="Unassembled WGS sequence"/>
</dbReference>
<dbReference type="GO" id="GO:0032259">
    <property type="term" value="P:methylation"/>
    <property type="evidence" value="ECO:0007669"/>
    <property type="project" value="UniProtKB-KW"/>
</dbReference>
<accession>A0A936ZIU3</accession>
<dbReference type="CDD" id="cd02440">
    <property type="entry name" value="AdoMet_MTases"/>
    <property type="match status" value="1"/>
</dbReference>
<proteinExistence type="predicted"/>
<organism evidence="2 3">
    <name type="scientific">Ramlibacter aurantiacus</name>
    <dbReference type="NCBI Taxonomy" id="2801330"/>
    <lineage>
        <taxon>Bacteria</taxon>
        <taxon>Pseudomonadati</taxon>
        <taxon>Pseudomonadota</taxon>
        <taxon>Betaproteobacteria</taxon>
        <taxon>Burkholderiales</taxon>
        <taxon>Comamonadaceae</taxon>
        <taxon>Ramlibacter</taxon>
    </lineage>
</organism>
<evidence type="ECO:0000313" key="2">
    <source>
        <dbReference type="EMBL" id="MBL0420632.1"/>
    </source>
</evidence>